<organism evidence="2 3">
    <name type="scientific">Litoribaculum gwangyangense</name>
    <dbReference type="NCBI Taxonomy" id="1130722"/>
    <lineage>
        <taxon>Bacteria</taxon>
        <taxon>Pseudomonadati</taxon>
        <taxon>Bacteroidota</taxon>
        <taxon>Flavobacteriia</taxon>
        <taxon>Flavobacteriales</taxon>
        <taxon>Flavobacteriaceae</taxon>
        <taxon>Litoribaculum</taxon>
    </lineage>
</organism>
<dbReference type="EMBL" id="BAABJW010000001">
    <property type="protein sequence ID" value="GAA4803330.1"/>
    <property type="molecule type" value="Genomic_DNA"/>
</dbReference>
<proteinExistence type="predicted"/>
<name>A0ABP9C5T0_9FLAO</name>
<dbReference type="Pfam" id="PF18731">
    <property type="entry name" value="HEPN_Swt1"/>
    <property type="match status" value="1"/>
</dbReference>
<evidence type="ECO:0000313" key="3">
    <source>
        <dbReference type="Proteomes" id="UP001501433"/>
    </source>
</evidence>
<feature type="domain" description="Swt1-like HEPN" evidence="1">
    <location>
        <begin position="135"/>
        <end position="259"/>
    </location>
</feature>
<evidence type="ECO:0000259" key="1">
    <source>
        <dbReference type="Pfam" id="PF18731"/>
    </source>
</evidence>
<dbReference type="Proteomes" id="UP001501433">
    <property type="component" value="Unassembled WGS sequence"/>
</dbReference>
<evidence type="ECO:0000313" key="2">
    <source>
        <dbReference type="EMBL" id="GAA4803330.1"/>
    </source>
</evidence>
<gene>
    <name evidence="2" type="ORF">GCM10023330_06880</name>
</gene>
<keyword evidence="3" id="KW-1185">Reference proteome</keyword>
<protein>
    <recommendedName>
        <fullName evidence="1">Swt1-like HEPN domain-containing protein</fullName>
    </recommendedName>
</protein>
<dbReference type="InterPro" id="IPR041650">
    <property type="entry name" value="HEPN_Swt1"/>
</dbReference>
<reference evidence="3" key="1">
    <citation type="journal article" date="2019" name="Int. J. Syst. Evol. Microbiol.">
        <title>The Global Catalogue of Microorganisms (GCM) 10K type strain sequencing project: providing services to taxonomists for standard genome sequencing and annotation.</title>
        <authorList>
            <consortium name="The Broad Institute Genomics Platform"/>
            <consortium name="The Broad Institute Genome Sequencing Center for Infectious Disease"/>
            <person name="Wu L."/>
            <person name="Ma J."/>
        </authorList>
    </citation>
    <scope>NUCLEOTIDE SEQUENCE [LARGE SCALE GENOMIC DNA]</scope>
    <source>
        <strain evidence="3">JCM 18325</strain>
    </source>
</reference>
<accession>A0ABP9C5T0</accession>
<sequence length="261" mass="31020">MVEERFINWLVKEENKKINTAKAYALSINKISEHINKVTSLHTKIYLIKNAELLAKIVDLYQLKGEYAEIGNIGHGTYRNALKAYYRFFTKSPKSKRLVNNKEKKSLQIKTVDNDFNFDEKLIEEAKQMSEYYKLIYCLEKSIRRLVEVTLYEEYGDNWWNEKVIDKIRDKVNSLIENENNRVFSKKSEHKIDYTTFGELRKIVETNWDVFSKKFKNSTDFRVITENLNTLRNSIAHSVVLPDDEISRLNLALKDWFRLLK</sequence>
<dbReference type="RefSeq" id="WP_345275533.1">
    <property type="nucleotide sequence ID" value="NZ_BAABJW010000001.1"/>
</dbReference>
<comment type="caution">
    <text evidence="2">The sequence shown here is derived from an EMBL/GenBank/DDBJ whole genome shotgun (WGS) entry which is preliminary data.</text>
</comment>